<dbReference type="HOGENOM" id="CLU_3162569_0_0_1"/>
<keyword evidence="2" id="KW-1185">Reference proteome</keyword>
<reference evidence="1 2" key="1">
    <citation type="journal article" date="2012" name="PLoS Pathog.">
        <title>The genome of the obligate intracellular parasite Trachipleistophora hominis: new insights into microsporidian genome dynamics and reductive evolution.</title>
        <authorList>
            <person name="Heinz E."/>
            <person name="Williams T.A."/>
            <person name="Nakjang S."/>
            <person name="Noel C.J."/>
            <person name="Swan D.C."/>
            <person name="Goldberg A.V."/>
            <person name="Harris S.R."/>
            <person name="Weinmaier T."/>
            <person name="Markert S."/>
            <person name="Becher D."/>
            <person name="Bernhardt J."/>
            <person name="Dagan T."/>
            <person name="Hacker C."/>
            <person name="Lucocq J.M."/>
            <person name="Schweder T."/>
            <person name="Rattei T."/>
            <person name="Hall N."/>
            <person name="Hirt R.P."/>
            <person name="Embley T.M."/>
        </authorList>
    </citation>
    <scope>NUCLEOTIDE SEQUENCE [LARGE SCALE GENOMIC DNA]</scope>
</reference>
<dbReference type="EMBL" id="JH993925">
    <property type="protein sequence ID" value="ELQ75783.1"/>
    <property type="molecule type" value="Genomic_DNA"/>
</dbReference>
<evidence type="ECO:0000313" key="1">
    <source>
        <dbReference type="EMBL" id="ELQ75783.1"/>
    </source>
</evidence>
<feature type="non-terminal residue" evidence="1">
    <location>
        <position position="1"/>
    </location>
</feature>
<dbReference type="InParanoid" id="L7JWD8"/>
<name>L7JWD8_TRAHO</name>
<dbReference type="VEuPathDB" id="MicrosporidiaDB:THOM_1244"/>
<organism evidence="1 2">
    <name type="scientific">Trachipleistophora hominis</name>
    <name type="common">Microsporidian parasite</name>
    <dbReference type="NCBI Taxonomy" id="72359"/>
    <lineage>
        <taxon>Eukaryota</taxon>
        <taxon>Fungi</taxon>
        <taxon>Fungi incertae sedis</taxon>
        <taxon>Microsporidia</taxon>
        <taxon>Pleistophoridae</taxon>
        <taxon>Trachipleistophora</taxon>
    </lineage>
</organism>
<protein>
    <submittedName>
        <fullName evidence="1">Uncharacterized protein</fullName>
    </submittedName>
</protein>
<sequence length="48" mass="5777">VLDNYLSEYCTRFMDSCERYFDDDLNRLPIDKRIQYVRNGNVISTPNN</sequence>
<evidence type="ECO:0000313" key="2">
    <source>
        <dbReference type="Proteomes" id="UP000011185"/>
    </source>
</evidence>
<accession>L7JWD8</accession>
<dbReference type="AlphaFoldDB" id="L7JWD8"/>
<gene>
    <name evidence="1" type="ORF">THOM_1244</name>
</gene>
<proteinExistence type="predicted"/>
<dbReference type="Proteomes" id="UP000011185">
    <property type="component" value="Unassembled WGS sequence"/>
</dbReference>